<proteinExistence type="predicted"/>
<sequence>MAEPARDRRPNRPPVKFREGCMIFGNTTLGHTSVKFRSRRRPEAQPAMSETADSNPEDVPEPVSQPAPEVDSDVLYRAQRILAILADSGVVAPAGTPEQGKVLREEAIVQFVARHRCLAELRGFDLALPKIVFHWTQEKNFAGIAREGLRVPDGAGVAVAHGSSFGNGIYVSPEFRYGKELFAYGARAAFMCLALPGKQHFGKPPSDGTGFLSPGDEGYDSVIGREGQRGIDEWVFFRQDQLLLCFLVDELGLVMAKEAAFSAIKVLHQPWPQRTEPATPLSAPPSEAQAEDLRRGRWQPQKLCPALAAGETGGGKQSWFMTQKGGVRSWSDGDLRGEPPVSENAFRSPSGKTVVETPIPEVMHVIPLGMALLVVTYSRLMVLMIWRKYVPEAPKSLLRPMSLTTDHDPERKEDVLVLLTCFRESKQELAHSISTLRDTQTSARLMVFVDGLQRVNMDTITKMAGAAGGDVEIATHECTDDKKLEMNQGPVPEEMATLASLLSLLPSGRVLQEHGCVCIRGEIEASTPYEIYVKGPGCPQSKRASHALCMSILHADFDAGRPNPKAVLLLDGDCRVEPAHLGEMFRCLQEQDLAACGPWPVPEKVHTSCLLAQAVRDVIMHPLGWMGQSAARFVFPLRGSCAMYSIEAVRAVQSDYCEGVREESVLDSMMIENGEDSYMTNLVHEKCPGNGIRFLPHCHATRLARESVFAWELSI</sequence>
<dbReference type="Gene3D" id="3.90.228.10">
    <property type="match status" value="1"/>
</dbReference>
<dbReference type="OrthoDB" id="10256774at2759"/>
<protein>
    <submittedName>
        <fullName evidence="2">Nipblb protein</fullName>
    </submittedName>
</protein>
<dbReference type="Proteomes" id="UP000649617">
    <property type="component" value="Unassembled WGS sequence"/>
</dbReference>
<name>A0A812XGU4_SYMPI</name>
<dbReference type="AlphaFoldDB" id="A0A812XGU4"/>
<evidence type="ECO:0000313" key="2">
    <source>
        <dbReference type="EMBL" id="CAE7726981.1"/>
    </source>
</evidence>
<dbReference type="SUPFAM" id="SSF56399">
    <property type="entry name" value="ADP-ribosylation"/>
    <property type="match status" value="1"/>
</dbReference>
<dbReference type="InterPro" id="IPR029044">
    <property type="entry name" value="Nucleotide-diphossugar_trans"/>
</dbReference>
<keyword evidence="3" id="KW-1185">Reference proteome</keyword>
<dbReference type="SUPFAM" id="SSF53448">
    <property type="entry name" value="Nucleotide-diphospho-sugar transferases"/>
    <property type="match status" value="1"/>
</dbReference>
<organism evidence="2 3">
    <name type="scientific">Symbiodinium pilosum</name>
    <name type="common">Dinoflagellate</name>
    <dbReference type="NCBI Taxonomy" id="2952"/>
    <lineage>
        <taxon>Eukaryota</taxon>
        <taxon>Sar</taxon>
        <taxon>Alveolata</taxon>
        <taxon>Dinophyceae</taxon>
        <taxon>Suessiales</taxon>
        <taxon>Symbiodiniaceae</taxon>
        <taxon>Symbiodinium</taxon>
    </lineage>
</organism>
<evidence type="ECO:0000313" key="3">
    <source>
        <dbReference type="Proteomes" id="UP000649617"/>
    </source>
</evidence>
<feature type="region of interest" description="Disordered" evidence="1">
    <location>
        <begin position="331"/>
        <end position="352"/>
    </location>
</feature>
<comment type="caution">
    <text evidence="2">The sequence shown here is derived from an EMBL/GenBank/DDBJ whole genome shotgun (WGS) entry which is preliminary data.</text>
</comment>
<feature type="region of interest" description="Disordered" evidence="1">
    <location>
        <begin position="273"/>
        <end position="295"/>
    </location>
</feature>
<accession>A0A812XGU4</accession>
<gene>
    <name evidence="2" type="primary">nipblb</name>
    <name evidence="2" type="ORF">SPIL2461_LOCUS20814</name>
</gene>
<dbReference type="EMBL" id="CAJNIZ010045682">
    <property type="protein sequence ID" value="CAE7726981.1"/>
    <property type="molecule type" value="Genomic_DNA"/>
</dbReference>
<reference evidence="2" key="1">
    <citation type="submission" date="2021-02" db="EMBL/GenBank/DDBJ databases">
        <authorList>
            <person name="Dougan E. K."/>
            <person name="Rhodes N."/>
            <person name="Thang M."/>
            <person name="Chan C."/>
        </authorList>
    </citation>
    <scope>NUCLEOTIDE SEQUENCE</scope>
</reference>
<evidence type="ECO:0000256" key="1">
    <source>
        <dbReference type="SAM" id="MobiDB-lite"/>
    </source>
</evidence>
<feature type="region of interest" description="Disordered" evidence="1">
    <location>
        <begin position="32"/>
        <end position="69"/>
    </location>
</feature>